<dbReference type="EMBL" id="CP002191">
    <property type="protein sequence ID" value="AFD24850.1"/>
    <property type="molecule type" value="Genomic_DNA"/>
</dbReference>
<organism evidence="2 3">
    <name type="scientific">Deinococcus gobiensis (strain DSM 21396 / JCM 16679 / CGMCC 1.7299 / I-0)</name>
    <dbReference type="NCBI Taxonomy" id="745776"/>
    <lineage>
        <taxon>Bacteria</taxon>
        <taxon>Thermotogati</taxon>
        <taxon>Deinococcota</taxon>
        <taxon>Deinococci</taxon>
        <taxon>Deinococcales</taxon>
        <taxon>Deinococcaceae</taxon>
        <taxon>Deinococcus</taxon>
    </lineage>
</organism>
<dbReference type="Proteomes" id="UP000007575">
    <property type="component" value="Chromosome"/>
</dbReference>
<proteinExistence type="predicted"/>
<evidence type="ECO:0000313" key="2">
    <source>
        <dbReference type="EMBL" id="AFD24850.1"/>
    </source>
</evidence>
<accession>H8GYS3</accession>
<feature type="region of interest" description="Disordered" evidence="1">
    <location>
        <begin position="1"/>
        <end position="48"/>
    </location>
</feature>
<evidence type="ECO:0000313" key="3">
    <source>
        <dbReference type="Proteomes" id="UP000007575"/>
    </source>
</evidence>
<reference evidence="2 3" key="1">
    <citation type="journal article" date="2012" name="PLoS ONE">
        <title>Genome sequence and transcriptome analysis of the radioresistant bacterium Deinococcus gobiensis: insights into the extreme environmental adaptations.</title>
        <authorList>
            <person name="Yuan M."/>
            <person name="Chen M."/>
            <person name="Zhang W."/>
            <person name="Lu W."/>
            <person name="Wang J."/>
            <person name="Yang M."/>
            <person name="Zhao P."/>
            <person name="Tang R."/>
            <person name="Li X."/>
            <person name="Hao Y."/>
            <person name="Zhou Z."/>
            <person name="Zhan Y."/>
            <person name="Yu H."/>
            <person name="Teng C."/>
            <person name="Yan Y."/>
            <person name="Ping S."/>
            <person name="Wang Y."/>
            <person name="Lin M."/>
        </authorList>
    </citation>
    <scope>NUCLEOTIDE SEQUENCE [LARGE SCALE GENOMIC DNA]</scope>
    <source>
        <strain evidence="2 3">I-0</strain>
    </source>
</reference>
<keyword evidence="3" id="KW-1185">Reference proteome</keyword>
<gene>
    <name evidence="2" type="ordered locus">DGo_CA0923</name>
</gene>
<dbReference type="STRING" id="745776.DGo_CA0923"/>
<dbReference type="KEGG" id="dgo:DGo_CA0923"/>
<evidence type="ECO:0000256" key="1">
    <source>
        <dbReference type="SAM" id="MobiDB-lite"/>
    </source>
</evidence>
<feature type="compositionally biased region" description="Basic and acidic residues" evidence="1">
    <location>
        <begin position="15"/>
        <end position="31"/>
    </location>
</feature>
<dbReference type="PATRIC" id="fig|745776.4.peg.947"/>
<name>H8GYS3_DEIGI</name>
<protein>
    <submittedName>
        <fullName evidence="2">Uncharacterized protein</fullName>
    </submittedName>
</protein>
<dbReference type="AlphaFoldDB" id="H8GYS3"/>
<sequence>MDRKTEPSSACQHSESGRRAAREGRAGHEGARTLPSRKAAAGFSHWKA</sequence>
<dbReference type="HOGENOM" id="CLU_3151960_0_0_0"/>